<evidence type="ECO:0000256" key="2">
    <source>
        <dbReference type="ARBA" id="ARBA00023210"/>
    </source>
</evidence>
<accession>C9LW83</accession>
<gene>
    <name evidence="5" type="primary">sepF</name>
    <name evidence="7" type="ORF">SELSPUOL_01737</name>
</gene>
<dbReference type="GO" id="GO:0000917">
    <property type="term" value="P:division septum assembly"/>
    <property type="evidence" value="ECO:0007669"/>
    <property type="project" value="UniProtKB-KW"/>
</dbReference>
<evidence type="ECO:0000256" key="5">
    <source>
        <dbReference type="HAMAP-Rule" id="MF_01197"/>
    </source>
</evidence>
<comment type="function">
    <text evidence="4 5">Cell division protein that is part of the divisome complex and is recruited early to the Z-ring. Probably stimulates Z-ring formation, perhaps through the cross-linking of FtsZ protofilaments. Its function overlaps with FtsA.</text>
</comment>
<protein>
    <recommendedName>
        <fullName evidence="5">Cell division protein SepF</fullName>
    </recommendedName>
</protein>
<sequence length="196" mass="22546">MELLRWRRSAVDFLKRVTDFLMPVEEEEVVKTESARKEEQEEERMTSADSYEERKVSNGASISYASAEPPMYPSASELRRPRHTTAVHAPRTRVTVQQERPKLTVHTTQIPSLNVKIYVPRSFDQVQEIADDLKAGRAVLVNYERVELEEQRRLCDFINGVCYIMNGEVKRVSTAMVLYAPDGVNVYEAEPIPLQD</sequence>
<dbReference type="AlphaFoldDB" id="C9LW83"/>
<keyword evidence="5" id="KW-0963">Cytoplasm</keyword>
<dbReference type="InterPro" id="IPR023052">
    <property type="entry name" value="Cell_div_SepF"/>
</dbReference>
<dbReference type="GO" id="GO:0043093">
    <property type="term" value="P:FtsZ-dependent cytokinesis"/>
    <property type="evidence" value="ECO:0007669"/>
    <property type="project" value="UniProtKB-UniRule"/>
</dbReference>
<evidence type="ECO:0000256" key="1">
    <source>
        <dbReference type="ARBA" id="ARBA00022618"/>
    </source>
</evidence>
<dbReference type="Proteomes" id="UP000003505">
    <property type="component" value="Unassembled WGS sequence"/>
</dbReference>
<dbReference type="GO" id="GO:0005737">
    <property type="term" value="C:cytoplasm"/>
    <property type="evidence" value="ECO:0007669"/>
    <property type="project" value="UniProtKB-SubCell"/>
</dbReference>
<dbReference type="InterPro" id="IPR038594">
    <property type="entry name" value="SepF-like_sf"/>
</dbReference>
<dbReference type="HAMAP" id="MF_01197">
    <property type="entry name" value="SepF"/>
    <property type="match status" value="1"/>
</dbReference>
<dbReference type="PANTHER" id="PTHR35798:SF1">
    <property type="entry name" value="CELL DIVISION PROTEIN SEPF"/>
    <property type="match status" value="1"/>
</dbReference>
<comment type="caution">
    <text evidence="7">The sequence shown here is derived from an EMBL/GenBank/DDBJ whole genome shotgun (WGS) entry which is preliminary data.</text>
</comment>
<evidence type="ECO:0000256" key="6">
    <source>
        <dbReference type="SAM" id="MobiDB-lite"/>
    </source>
</evidence>
<dbReference type="PANTHER" id="PTHR35798">
    <property type="entry name" value="CELL DIVISION PROTEIN SEPF"/>
    <property type="match status" value="1"/>
</dbReference>
<comment type="similarity">
    <text evidence="5">Belongs to the SepF family.</text>
</comment>
<keyword evidence="2 5" id="KW-0717">Septation</keyword>
<evidence type="ECO:0000256" key="3">
    <source>
        <dbReference type="ARBA" id="ARBA00023306"/>
    </source>
</evidence>
<evidence type="ECO:0000313" key="8">
    <source>
        <dbReference type="Proteomes" id="UP000003505"/>
    </source>
</evidence>
<keyword evidence="3 5" id="KW-0131">Cell cycle</keyword>
<dbReference type="EMBL" id="ACKP02000040">
    <property type="protein sequence ID" value="EEX76886.1"/>
    <property type="molecule type" value="Genomic_DNA"/>
</dbReference>
<evidence type="ECO:0000256" key="4">
    <source>
        <dbReference type="ARBA" id="ARBA00044936"/>
    </source>
</evidence>
<proteinExistence type="inferred from homology"/>
<dbReference type="eggNOG" id="COG1799">
    <property type="taxonomic scope" value="Bacteria"/>
</dbReference>
<feature type="compositionally biased region" description="Basic and acidic residues" evidence="6">
    <location>
        <begin position="31"/>
        <end position="56"/>
    </location>
</feature>
<dbReference type="InterPro" id="IPR007561">
    <property type="entry name" value="Cell_div_SepF/SepF-rel"/>
</dbReference>
<evidence type="ECO:0000313" key="7">
    <source>
        <dbReference type="EMBL" id="EEX76886.1"/>
    </source>
</evidence>
<keyword evidence="1 5" id="KW-0132">Cell division</keyword>
<dbReference type="Gene3D" id="3.30.110.150">
    <property type="entry name" value="SepF-like protein"/>
    <property type="match status" value="1"/>
</dbReference>
<comment type="subcellular location">
    <subcellularLocation>
        <location evidence="5">Cytoplasm</location>
    </subcellularLocation>
    <text evidence="5">Localizes to the division site, in a FtsZ-dependent manner.</text>
</comment>
<organism evidence="7 8">
    <name type="scientific">Selenomonas sputigena (strain ATCC 35185 / DSM 20758 / CCUG 44933 / VPI D19B-28)</name>
    <dbReference type="NCBI Taxonomy" id="546271"/>
    <lineage>
        <taxon>Bacteria</taxon>
        <taxon>Bacillati</taxon>
        <taxon>Bacillota</taxon>
        <taxon>Negativicutes</taxon>
        <taxon>Selenomonadales</taxon>
        <taxon>Selenomonadaceae</taxon>
        <taxon>Selenomonas</taxon>
    </lineage>
</organism>
<feature type="region of interest" description="Disordered" evidence="6">
    <location>
        <begin position="31"/>
        <end position="57"/>
    </location>
</feature>
<name>C9LW83_SELS3</name>
<dbReference type="Pfam" id="PF04472">
    <property type="entry name" value="SepF"/>
    <property type="match status" value="1"/>
</dbReference>
<reference evidence="7 8" key="1">
    <citation type="submission" date="2009-09" db="EMBL/GenBank/DDBJ databases">
        <authorList>
            <person name="Weinstock G."/>
            <person name="Sodergren E."/>
            <person name="Clifton S."/>
            <person name="Fulton L."/>
            <person name="Fulton B."/>
            <person name="Courtney L."/>
            <person name="Fronick C."/>
            <person name="Harrison M."/>
            <person name="Strong C."/>
            <person name="Farmer C."/>
            <person name="Delahaunty K."/>
            <person name="Markovic C."/>
            <person name="Hall O."/>
            <person name="Minx P."/>
            <person name="Tomlinson C."/>
            <person name="Mitreva M."/>
            <person name="Nelson J."/>
            <person name="Hou S."/>
            <person name="Wollam A."/>
            <person name="Pepin K.H."/>
            <person name="Johnson M."/>
            <person name="Bhonagiri V."/>
            <person name="Nash W.E."/>
            <person name="Warren W."/>
            <person name="Chinwalla A."/>
            <person name="Mardis E.R."/>
            <person name="Wilson R.K."/>
        </authorList>
    </citation>
    <scope>NUCLEOTIDE SEQUENCE [LARGE SCALE GENOMIC DNA]</scope>
    <source>
        <strain evidence="8">ATCC 35185 / DSM 20758 / VPI D19B-28</strain>
    </source>
</reference>
<comment type="subunit">
    <text evidence="5">Homodimer. Interacts with FtsZ.</text>
</comment>
<dbReference type="STRING" id="546271.Selsp_0901"/>